<organism evidence="5 6">
    <name type="scientific">Veronia nyctiphanis</name>
    <dbReference type="NCBI Taxonomy" id="1278244"/>
    <lineage>
        <taxon>Bacteria</taxon>
        <taxon>Pseudomonadati</taxon>
        <taxon>Pseudomonadota</taxon>
        <taxon>Gammaproteobacteria</taxon>
        <taxon>Vibrionales</taxon>
        <taxon>Vibrionaceae</taxon>
        <taxon>Veronia</taxon>
    </lineage>
</organism>
<dbReference type="AlphaFoldDB" id="A0A4Q0YQ15"/>
<evidence type="ECO:0000256" key="2">
    <source>
        <dbReference type="ARBA" id="ARBA00022801"/>
    </source>
</evidence>
<evidence type="ECO:0000256" key="3">
    <source>
        <dbReference type="ARBA" id="ARBA00023098"/>
    </source>
</evidence>
<keyword evidence="4" id="KW-0276">Fatty acid metabolism</keyword>
<dbReference type="OrthoDB" id="8442777at2"/>
<name>A0A4Q0YQ15_9GAMM</name>
<protein>
    <submittedName>
        <fullName evidence="5">ACP phosphodiesterase</fullName>
    </submittedName>
</protein>
<proteinExistence type="predicted"/>
<dbReference type="PANTHER" id="PTHR38764">
    <property type="entry name" value="ACYL CARRIER PROTEIN PHOSPHODIESTERASE"/>
    <property type="match status" value="1"/>
</dbReference>
<dbReference type="InterPro" id="IPR007431">
    <property type="entry name" value="ACP_PD"/>
</dbReference>
<keyword evidence="3" id="KW-0443">Lipid metabolism</keyword>
<evidence type="ECO:0000313" key="5">
    <source>
        <dbReference type="EMBL" id="RXJ73177.1"/>
    </source>
</evidence>
<dbReference type="PANTHER" id="PTHR38764:SF1">
    <property type="entry name" value="ACYL CARRIER PROTEIN PHOSPHODIESTERASE"/>
    <property type="match status" value="1"/>
</dbReference>
<dbReference type="Pfam" id="PF04336">
    <property type="entry name" value="ACP_PD"/>
    <property type="match status" value="1"/>
</dbReference>
<accession>A0A4Q0YQ15</accession>
<reference evidence="5 6" key="1">
    <citation type="submission" date="2017-10" db="EMBL/GenBank/DDBJ databases">
        <title>Nyctiphanis sp. nov., isolated from the stomach of the euphausiid Nyctiphanes simplex (Hansen, 1911) in the Gulf of California.</title>
        <authorList>
            <person name="Gomez-Gil B."/>
            <person name="Aguilar-Mendez M."/>
            <person name="Lopez-Cortes A."/>
            <person name="Gomez-Gutierrez J."/>
            <person name="Roque A."/>
            <person name="Lang E."/>
            <person name="Gonzalez-Castillo A."/>
        </authorList>
    </citation>
    <scope>NUCLEOTIDE SEQUENCE [LARGE SCALE GENOMIC DNA]</scope>
    <source>
        <strain evidence="5 6">CAIM 600</strain>
    </source>
</reference>
<dbReference type="GO" id="GO:0006633">
    <property type="term" value="P:fatty acid biosynthetic process"/>
    <property type="evidence" value="ECO:0007669"/>
    <property type="project" value="UniProtKB-KW"/>
</dbReference>
<comment type="caution">
    <text evidence="5">The sequence shown here is derived from an EMBL/GenBank/DDBJ whole genome shotgun (WGS) entry which is preliminary data.</text>
</comment>
<keyword evidence="6" id="KW-1185">Reference proteome</keyword>
<dbReference type="PIRSF" id="PIRSF011489">
    <property type="entry name" value="DUF479"/>
    <property type="match status" value="1"/>
</dbReference>
<gene>
    <name evidence="5" type="ORF">CS022_11640</name>
</gene>
<evidence type="ECO:0000256" key="4">
    <source>
        <dbReference type="ARBA" id="ARBA00023160"/>
    </source>
</evidence>
<dbReference type="EMBL" id="PEIB01000012">
    <property type="protein sequence ID" value="RXJ73177.1"/>
    <property type="molecule type" value="Genomic_DNA"/>
</dbReference>
<keyword evidence="4" id="KW-0275">Fatty acid biosynthesis</keyword>
<keyword evidence="1" id="KW-0444">Lipid biosynthesis</keyword>
<dbReference type="GO" id="GO:0008770">
    <property type="term" value="F:[acyl-carrier-protein] phosphodiesterase activity"/>
    <property type="evidence" value="ECO:0007669"/>
    <property type="project" value="InterPro"/>
</dbReference>
<evidence type="ECO:0000256" key="1">
    <source>
        <dbReference type="ARBA" id="ARBA00022516"/>
    </source>
</evidence>
<dbReference type="Proteomes" id="UP000290287">
    <property type="component" value="Unassembled WGS sequence"/>
</dbReference>
<sequence length="198" mass="23561">MNYLAHLHIAQLCESELTGNLAADFIRGKPEGKFPEKTVNAIYLHRFVDRFIDNLPETKYCRQHFSKDLYRFSAIALDIFWDHILAIDWDNYHSLDLEQFVENCRVRCNEEKQHIPQLPTSYLTTAERMWQNDWLLSYRKRETIALVLERMSHRSPRMAPLRDCAAEINVHYELFHEQFSGIYKQVQHAALAFNETRT</sequence>
<keyword evidence="2" id="KW-0378">Hydrolase</keyword>
<evidence type="ECO:0000313" key="6">
    <source>
        <dbReference type="Proteomes" id="UP000290287"/>
    </source>
</evidence>